<dbReference type="Proteomes" id="UP000005239">
    <property type="component" value="Unassembled WGS sequence"/>
</dbReference>
<dbReference type="OrthoDB" id="5850716at2759"/>
<dbReference type="InterPro" id="IPR050976">
    <property type="entry name" value="Snaclec"/>
</dbReference>
<dbReference type="SUPFAM" id="SSF56436">
    <property type="entry name" value="C-type lectin-like"/>
    <property type="match status" value="2"/>
</dbReference>
<dbReference type="InterPro" id="IPR001304">
    <property type="entry name" value="C-type_lectin-like"/>
</dbReference>
<dbReference type="PROSITE" id="PS01180">
    <property type="entry name" value="CUB"/>
    <property type="match status" value="1"/>
</dbReference>
<proteinExistence type="predicted"/>
<comment type="caution">
    <text evidence="2">Lacks conserved residue(s) required for the propagation of feature annotation.</text>
</comment>
<sequence>MRYVIFSLLILSFAHCDPCPDGFFQAPNGGDCFKTIKFYDSWANYYTPTSFEEAEEACSNWNSGGLLASIHNFDENEAIQSDAMRTCGVSYATLNIGLKCKGKDCKWDDGSPVIYTNFAGDGPSENDGESCYAIYGNQGEWIRKTCGTQKADCWICRVKARTIDCVDGEIEYKGGCVSIQTSPLDQKSAEESCPGGGHPVSIHSANENKFYVNAAVDAGITGTIYIGGQYSKEMFEWADSTLQGFMKWANGFPNPVFGSCVQILLDSEFGVQGQWTNIDCSTKQPFICYRDGAVYNPADIYPKEGPSCPFGAYYEEKGEYKIGNLYSPNFPLSLQSSQDCTYVLNTVSVTLASINFTTFDCQSGVTLELRDPGDPIDPNTPFITFNSTSPPVIGQYYSSGSKEMEIQFTTDSSPVGTGWAAKYTGIYAGDN</sequence>
<dbReference type="PANTHER" id="PTHR22991:SF41">
    <property type="entry name" value="CUB DOMAIN-CONTAINING PROTEIN-RELATED"/>
    <property type="match status" value="1"/>
</dbReference>
<dbReference type="Pfam" id="PF00059">
    <property type="entry name" value="Lectin_C"/>
    <property type="match status" value="2"/>
</dbReference>
<accession>A0A8R1UUK3</accession>
<dbReference type="SUPFAM" id="SSF49854">
    <property type="entry name" value="Spermadhesin, CUB domain"/>
    <property type="match status" value="1"/>
</dbReference>
<dbReference type="Gene3D" id="3.10.100.10">
    <property type="entry name" value="Mannose-Binding Protein A, subunit A"/>
    <property type="match status" value="2"/>
</dbReference>
<keyword evidence="4" id="KW-1185">Reference proteome</keyword>
<dbReference type="AlphaFoldDB" id="A0A2A6BTL3"/>
<accession>A0A2A6BTL3</accession>
<organism evidence="3 4">
    <name type="scientific">Pristionchus pacificus</name>
    <name type="common">Parasitic nematode worm</name>
    <dbReference type="NCBI Taxonomy" id="54126"/>
    <lineage>
        <taxon>Eukaryota</taxon>
        <taxon>Metazoa</taxon>
        <taxon>Ecdysozoa</taxon>
        <taxon>Nematoda</taxon>
        <taxon>Chromadorea</taxon>
        <taxon>Rhabditida</taxon>
        <taxon>Rhabditina</taxon>
        <taxon>Diplogasteromorpha</taxon>
        <taxon>Diplogasteroidea</taxon>
        <taxon>Neodiplogasteridae</taxon>
        <taxon>Pristionchus</taxon>
    </lineage>
</organism>
<dbReference type="InterPro" id="IPR016187">
    <property type="entry name" value="CTDL_fold"/>
</dbReference>
<dbReference type="Pfam" id="PF00431">
    <property type="entry name" value="CUB"/>
    <property type="match status" value="1"/>
</dbReference>
<evidence type="ECO:0000256" key="1">
    <source>
        <dbReference type="ARBA" id="ARBA00023157"/>
    </source>
</evidence>
<dbReference type="SMART" id="SM00034">
    <property type="entry name" value="CLECT"/>
    <property type="match status" value="2"/>
</dbReference>
<dbReference type="CDD" id="cd00041">
    <property type="entry name" value="CUB"/>
    <property type="match status" value="1"/>
</dbReference>
<dbReference type="InterPro" id="IPR035914">
    <property type="entry name" value="Sperma_CUB_dom_sf"/>
</dbReference>
<dbReference type="CDD" id="cd00037">
    <property type="entry name" value="CLECT"/>
    <property type="match status" value="2"/>
</dbReference>
<dbReference type="InterPro" id="IPR016186">
    <property type="entry name" value="C-type_lectin-like/link_sf"/>
</dbReference>
<evidence type="ECO:0000313" key="3">
    <source>
        <dbReference type="EnsemblMetazoa" id="PPA37408.1"/>
    </source>
</evidence>
<dbReference type="PROSITE" id="PS50041">
    <property type="entry name" value="C_TYPE_LECTIN_2"/>
    <property type="match status" value="2"/>
</dbReference>
<dbReference type="Gene3D" id="2.60.120.290">
    <property type="entry name" value="Spermadhesin, CUB domain"/>
    <property type="match status" value="1"/>
</dbReference>
<evidence type="ECO:0000256" key="2">
    <source>
        <dbReference type="PROSITE-ProRule" id="PRU00059"/>
    </source>
</evidence>
<dbReference type="EnsemblMetazoa" id="PPA37408.1">
    <property type="protein sequence ID" value="PPA37408.1"/>
    <property type="gene ID" value="WBGene00275777"/>
</dbReference>
<reference evidence="3" key="2">
    <citation type="submission" date="2022-06" db="UniProtKB">
        <authorList>
            <consortium name="EnsemblMetazoa"/>
        </authorList>
    </citation>
    <scope>IDENTIFICATION</scope>
    <source>
        <strain evidence="3">PS312</strain>
    </source>
</reference>
<keyword evidence="1" id="KW-1015">Disulfide bond</keyword>
<name>A0A2A6BTL3_PRIPA</name>
<dbReference type="InterPro" id="IPR000859">
    <property type="entry name" value="CUB_dom"/>
</dbReference>
<evidence type="ECO:0000313" key="4">
    <source>
        <dbReference type="Proteomes" id="UP000005239"/>
    </source>
</evidence>
<dbReference type="PANTHER" id="PTHR22991">
    <property type="entry name" value="PROTEIN CBG13490"/>
    <property type="match status" value="1"/>
</dbReference>
<protein>
    <submittedName>
        <fullName evidence="3">CUB domain-containing protein</fullName>
    </submittedName>
</protein>
<reference evidence="4" key="1">
    <citation type="journal article" date="2008" name="Nat. Genet.">
        <title>The Pristionchus pacificus genome provides a unique perspective on nematode lifestyle and parasitism.</title>
        <authorList>
            <person name="Dieterich C."/>
            <person name="Clifton S.W."/>
            <person name="Schuster L.N."/>
            <person name="Chinwalla A."/>
            <person name="Delehaunty K."/>
            <person name="Dinkelacker I."/>
            <person name="Fulton L."/>
            <person name="Fulton R."/>
            <person name="Godfrey J."/>
            <person name="Minx P."/>
            <person name="Mitreva M."/>
            <person name="Roeseler W."/>
            <person name="Tian H."/>
            <person name="Witte H."/>
            <person name="Yang S.P."/>
            <person name="Wilson R.K."/>
            <person name="Sommer R.J."/>
        </authorList>
    </citation>
    <scope>NUCLEOTIDE SEQUENCE [LARGE SCALE GENOMIC DNA]</scope>
    <source>
        <strain evidence="4">PS312</strain>
    </source>
</reference>
<gene>
    <name evidence="3" type="primary">WBGene00275777</name>
</gene>